<keyword evidence="5 12" id="KW-0227">DNA damage</keyword>
<comment type="caution">
    <text evidence="18">The sequence shown here is derived from an EMBL/GenBank/DDBJ whole genome shotgun (WGS) entry which is preliminary data.</text>
</comment>
<dbReference type="SMART" id="SM00490">
    <property type="entry name" value="HELICc"/>
    <property type="match status" value="1"/>
</dbReference>
<comment type="similarity">
    <text evidence="2 12 13">Belongs to the UvrB family.</text>
</comment>
<protein>
    <recommendedName>
        <fullName evidence="11 12">UvrABC system protein B</fullName>
        <shortName evidence="12">Protein UvrB</shortName>
    </recommendedName>
    <alternativeName>
        <fullName evidence="12">Excinuclease ABC subunit B</fullName>
    </alternativeName>
</protein>
<keyword evidence="8 12" id="KW-0267">Excision nuclease</keyword>
<dbReference type="CDD" id="cd18790">
    <property type="entry name" value="SF2_C_UvrB"/>
    <property type="match status" value="1"/>
</dbReference>
<dbReference type="InterPro" id="IPR024759">
    <property type="entry name" value="UvrB_YAD/RRR_dom"/>
</dbReference>
<dbReference type="SUPFAM" id="SSF52540">
    <property type="entry name" value="P-loop containing nucleoside triphosphate hydrolases"/>
    <property type="match status" value="2"/>
</dbReference>
<evidence type="ECO:0000256" key="1">
    <source>
        <dbReference type="ARBA" id="ARBA00004496"/>
    </source>
</evidence>
<dbReference type="NCBIfam" id="TIGR00631">
    <property type="entry name" value="uvrb"/>
    <property type="match status" value="1"/>
</dbReference>
<evidence type="ECO:0000256" key="4">
    <source>
        <dbReference type="ARBA" id="ARBA00022741"/>
    </source>
</evidence>
<dbReference type="GO" id="GO:0016887">
    <property type="term" value="F:ATP hydrolysis activity"/>
    <property type="evidence" value="ECO:0007669"/>
    <property type="project" value="InterPro"/>
</dbReference>
<evidence type="ECO:0000256" key="6">
    <source>
        <dbReference type="ARBA" id="ARBA00022769"/>
    </source>
</evidence>
<keyword evidence="3 12" id="KW-0963">Cytoplasm</keyword>
<dbReference type="EMBL" id="VSIX01000140">
    <property type="protein sequence ID" value="TYB30335.1"/>
    <property type="molecule type" value="Genomic_DNA"/>
</dbReference>
<dbReference type="Proteomes" id="UP000324143">
    <property type="component" value="Unassembled WGS sequence"/>
</dbReference>
<feature type="domain" description="UVR" evidence="15">
    <location>
        <begin position="621"/>
        <end position="656"/>
    </location>
</feature>
<dbReference type="Pfam" id="PF00271">
    <property type="entry name" value="Helicase_C"/>
    <property type="match status" value="1"/>
</dbReference>
<organism evidence="18 19">
    <name type="scientific">Candidatus Mcinerneyibacterium aminivorans</name>
    <dbReference type="NCBI Taxonomy" id="2703815"/>
    <lineage>
        <taxon>Bacteria</taxon>
        <taxon>Candidatus Macinerneyibacteriota</taxon>
        <taxon>Candidatus Mcinerneyibacteria</taxon>
        <taxon>Candidatus Mcinerneyibacteriales</taxon>
        <taxon>Candidatus Mcinerneyibacteriaceae</taxon>
        <taxon>Candidatus Mcinerneyibacterium</taxon>
    </lineage>
</organism>
<dbReference type="PANTHER" id="PTHR24029">
    <property type="entry name" value="UVRABC SYSTEM PROTEIN B"/>
    <property type="match status" value="1"/>
</dbReference>
<evidence type="ECO:0000256" key="10">
    <source>
        <dbReference type="ARBA" id="ARBA00026033"/>
    </source>
</evidence>
<dbReference type="PROSITE" id="PS50151">
    <property type="entry name" value="UVR"/>
    <property type="match status" value="1"/>
</dbReference>
<dbReference type="GO" id="GO:0009432">
    <property type="term" value="P:SOS response"/>
    <property type="evidence" value="ECO:0007669"/>
    <property type="project" value="UniProtKB-UniRule"/>
</dbReference>
<dbReference type="Pfam" id="PF04851">
    <property type="entry name" value="ResIII"/>
    <property type="match status" value="1"/>
</dbReference>
<feature type="domain" description="Helicase C-terminal" evidence="17">
    <location>
        <begin position="428"/>
        <end position="590"/>
    </location>
</feature>
<dbReference type="InterPro" id="IPR006935">
    <property type="entry name" value="Helicase/UvrB_N"/>
</dbReference>
<dbReference type="SUPFAM" id="SSF46600">
    <property type="entry name" value="C-terminal UvrC-binding domain of UvrB"/>
    <property type="match status" value="1"/>
</dbReference>
<dbReference type="PROSITE" id="PS51192">
    <property type="entry name" value="HELICASE_ATP_BIND_1"/>
    <property type="match status" value="1"/>
</dbReference>
<evidence type="ECO:0000256" key="12">
    <source>
        <dbReference type="HAMAP-Rule" id="MF_00204"/>
    </source>
</evidence>
<dbReference type="InterPro" id="IPR001943">
    <property type="entry name" value="UVR_dom"/>
</dbReference>
<gene>
    <name evidence="12 18" type="primary">uvrB</name>
    <name evidence="18" type="ORF">FXF47_09780</name>
</gene>
<evidence type="ECO:0000256" key="5">
    <source>
        <dbReference type="ARBA" id="ARBA00022763"/>
    </source>
</evidence>
<evidence type="ECO:0000256" key="14">
    <source>
        <dbReference type="SAM" id="Coils"/>
    </source>
</evidence>
<dbReference type="InterPro" id="IPR036876">
    <property type="entry name" value="UVR_dom_sf"/>
</dbReference>
<accession>A0A5D0MEN5</accession>
<dbReference type="CDD" id="cd17916">
    <property type="entry name" value="DEXHc_UvrB"/>
    <property type="match status" value="1"/>
</dbReference>
<dbReference type="GO" id="GO:0005737">
    <property type="term" value="C:cytoplasm"/>
    <property type="evidence" value="ECO:0007669"/>
    <property type="project" value="UniProtKB-SubCell"/>
</dbReference>
<dbReference type="GO" id="GO:0005524">
    <property type="term" value="F:ATP binding"/>
    <property type="evidence" value="ECO:0007669"/>
    <property type="project" value="UniProtKB-UniRule"/>
</dbReference>
<evidence type="ECO:0000256" key="9">
    <source>
        <dbReference type="ARBA" id="ARBA00023204"/>
    </source>
</evidence>
<dbReference type="GO" id="GO:0003677">
    <property type="term" value="F:DNA binding"/>
    <property type="evidence" value="ECO:0007669"/>
    <property type="project" value="UniProtKB-UniRule"/>
</dbReference>
<feature type="coiled-coil region" evidence="14">
    <location>
        <begin position="255"/>
        <end position="282"/>
    </location>
</feature>
<feature type="binding site" evidence="12">
    <location>
        <begin position="38"/>
        <end position="45"/>
    </location>
    <ligand>
        <name>ATP</name>
        <dbReference type="ChEBI" id="CHEBI:30616"/>
    </ligand>
</feature>
<evidence type="ECO:0000259" key="15">
    <source>
        <dbReference type="PROSITE" id="PS50151"/>
    </source>
</evidence>
<dbReference type="NCBIfam" id="NF003673">
    <property type="entry name" value="PRK05298.1"/>
    <property type="match status" value="1"/>
</dbReference>
<proteinExistence type="inferred from homology"/>
<dbReference type="GO" id="GO:0006289">
    <property type="term" value="P:nucleotide-excision repair"/>
    <property type="evidence" value="ECO:0007669"/>
    <property type="project" value="UniProtKB-UniRule"/>
</dbReference>
<dbReference type="PROSITE" id="PS51194">
    <property type="entry name" value="HELICASE_CTER"/>
    <property type="match status" value="1"/>
</dbReference>
<dbReference type="HAMAP" id="MF_00204">
    <property type="entry name" value="UvrB"/>
    <property type="match status" value="1"/>
</dbReference>
<evidence type="ECO:0000256" key="11">
    <source>
        <dbReference type="ARBA" id="ARBA00029504"/>
    </source>
</evidence>
<evidence type="ECO:0000256" key="2">
    <source>
        <dbReference type="ARBA" id="ARBA00008533"/>
    </source>
</evidence>
<comment type="domain">
    <text evidence="12">The beta-hairpin motif is involved in DNA binding.</text>
</comment>
<keyword evidence="19" id="KW-1185">Reference proteome</keyword>
<dbReference type="Gene3D" id="3.40.50.300">
    <property type="entry name" value="P-loop containing nucleotide triphosphate hydrolases"/>
    <property type="match status" value="3"/>
</dbReference>
<evidence type="ECO:0000256" key="13">
    <source>
        <dbReference type="RuleBase" id="RU003587"/>
    </source>
</evidence>
<dbReference type="Pfam" id="PF17757">
    <property type="entry name" value="UvrB_inter"/>
    <property type="match status" value="1"/>
</dbReference>
<keyword evidence="14" id="KW-0175">Coiled coil</keyword>
<dbReference type="GO" id="GO:0009381">
    <property type="term" value="F:excinuclease ABC activity"/>
    <property type="evidence" value="ECO:0007669"/>
    <property type="project" value="UniProtKB-UniRule"/>
</dbReference>
<feature type="domain" description="Helicase ATP-binding" evidence="16">
    <location>
        <begin position="25"/>
        <end position="160"/>
    </location>
</feature>
<dbReference type="GO" id="GO:0009380">
    <property type="term" value="C:excinuclease repair complex"/>
    <property type="evidence" value="ECO:0007669"/>
    <property type="project" value="InterPro"/>
</dbReference>
<sequence>MSRLKVVSDFDPLGDQPKAIEKLTKNYNRDRKRQTLLGVTGSGKTFTFSKVIENLNRPTLVLSHNKTLAGQLYTELKGFFPDNKVCYYVSYFDYYQPEAYVPQTDTYIEKDSSINEDIDRMRLEAITSLLTRNDVIVVASVSAIYSVGAPGDYKRGAVVLQNNSKIKKMELIRKFIDIYYERNDMGFFKGDIRSQGDTVDVFPPYENNPVRITMWGDEIDSIYYFDYLTGKKIEEVDSVRIFPATYYVTSERDINKVIAKIKKEMKERVAELEKKDKILEAQRLKMRTNYDIEMLQEIGYCKGIENYSRYLTGREEGERPFVLLDYFPDDYLTIIDESHMTVPQIHGMYRGDRARKEKLVEHGFRLPSALDNRPLTFDEFDKLLDKVMYVSATPADYEREISDNIVEQIVRPTGLLDPEVEVRETEGQIYDLMEEAKKTIKNDEKILVTTLTKKMAEDLTSFLKEKGLKAEYLHSEIGTMERIETLNDLRTGKYDIIVGINLLREGMDLPEVSRVMILDADKEGFLRSYRALIQVGGRAARNVNGRVIMYADKITDSMQKMIDETNRRRKIQKKFNEEHNIEPKTIQKEVKYSSLLEYRSSDREKKKYKFNVDNIDHESIPKMIEELRSLMQEKSDKLLFEEAAEIRDQIYKLKEKWEEDIRI</sequence>
<dbReference type="PANTHER" id="PTHR24029:SF0">
    <property type="entry name" value="UVRABC SYSTEM PROTEIN B"/>
    <property type="match status" value="1"/>
</dbReference>
<dbReference type="SMART" id="SM00487">
    <property type="entry name" value="DEXDc"/>
    <property type="match status" value="1"/>
</dbReference>
<keyword evidence="6 12" id="KW-0228">DNA excision</keyword>
<evidence type="ECO:0000256" key="7">
    <source>
        <dbReference type="ARBA" id="ARBA00022840"/>
    </source>
</evidence>
<feature type="short sequence motif" description="Beta-hairpin" evidence="12">
    <location>
        <begin position="91"/>
        <end position="114"/>
    </location>
</feature>
<evidence type="ECO:0000259" key="17">
    <source>
        <dbReference type="PROSITE" id="PS51194"/>
    </source>
</evidence>
<name>A0A5D0MEN5_9BACT</name>
<dbReference type="InterPro" id="IPR014001">
    <property type="entry name" value="Helicase_ATP-bd"/>
</dbReference>
<comment type="subcellular location">
    <subcellularLocation>
        <location evidence="1 12 13">Cytoplasm</location>
    </subcellularLocation>
</comment>
<evidence type="ECO:0000313" key="19">
    <source>
        <dbReference type="Proteomes" id="UP000324143"/>
    </source>
</evidence>
<dbReference type="InterPro" id="IPR041471">
    <property type="entry name" value="UvrB_inter"/>
</dbReference>
<dbReference type="InterPro" id="IPR001650">
    <property type="entry name" value="Helicase_C-like"/>
</dbReference>
<reference evidence="18" key="1">
    <citation type="submission" date="2019-08" db="EMBL/GenBank/DDBJ databases">
        <title>Genomic characterization of a novel candidate phylum (ARYD3) from a high temperature, high salinity tertiary oil reservoir in north central Oklahoma, USA.</title>
        <authorList>
            <person name="Youssef N.H."/>
            <person name="Yadav A."/>
            <person name="Elshahed M.S."/>
        </authorList>
    </citation>
    <scope>NUCLEOTIDE SEQUENCE [LARGE SCALE GENOMIC DNA]</scope>
    <source>
        <strain evidence="18">ARYD3</strain>
    </source>
</reference>
<dbReference type="Gene3D" id="4.10.860.10">
    <property type="entry name" value="UVR domain"/>
    <property type="match status" value="1"/>
</dbReference>
<keyword evidence="12 13" id="KW-0742">SOS response</keyword>
<evidence type="ECO:0000256" key="3">
    <source>
        <dbReference type="ARBA" id="ARBA00022490"/>
    </source>
</evidence>
<keyword evidence="9 12" id="KW-0234">DNA repair</keyword>
<evidence type="ECO:0000256" key="8">
    <source>
        <dbReference type="ARBA" id="ARBA00022881"/>
    </source>
</evidence>
<keyword evidence="7 12" id="KW-0067">ATP-binding</keyword>
<dbReference type="Pfam" id="PF12344">
    <property type="entry name" value="UvrB"/>
    <property type="match status" value="1"/>
</dbReference>
<dbReference type="AlphaFoldDB" id="A0A5D0MEN5"/>
<comment type="function">
    <text evidence="12">The UvrABC repair system catalyzes the recognition and processing of DNA lesions. A damage recognition complex composed of 2 UvrA and 2 UvrB subunits scans DNA for abnormalities. Upon binding of the UvrA(2)B(2) complex to a putative damaged site, the DNA wraps around one UvrB monomer. DNA wrap is dependent on ATP binding by UvrB and probably causes local melting of the DNA helix, facilitating insertion of UvrB beta-hairpin between the DNA strands. Then UvrB probes one DNA strand for the presence of a lesion. If a lesion is found the UvrA subunits dissociate and the UvrB-DNA preincision complex is formed. This complex is subsequently bound by UvrC and the second UvrB is released. If no lesion is found, the DNA wraps around the other UvrB subunit that will check the other stand for damage.</text>
</comment>
<dbReference type="InterPro" id="IPR004807">
    <property type="entry name" value="UvrB"/>
</dbReference>
<evidence type="ECO:0000313" key="18">
    <source>
        <dbReference type="EMBL" id="TYB30335.1"/>
    </source>
</evidence>
<dbReference type="Pfam" id="PF02151">
    <property type="entry name" value="UVR"/>
    <property type="match status" value="1"/>
</dbReference>
<comment type="subunit">
    <text evidence="10 12 13">Forms a heterotetramer with UvrA during the search for lesions. Interacts with UvrC in an incision complex.</text>
</comment>
<keyword evidence="4 12" id="KW-0547">Nucleotide-binding</keyword>
<dbReference type="InterPro" id="IPR027417">
    <property type="entry name" value="P-loop_NTPase"/>
</dbReference>
<evidence type="ECO:0000259" key="16">
    <source>
        <dbReference type="PROSITE" id="PS51192"/>
    </source>
</evidence>